<dbReference type="Pfam" id="PF01796">
    <property type="entry name" value="OB_ChsH2_C"/>
    <property type="match status" value="1"/>
</dbReference>
<dbReference type="InterPro" id="IPR002878">
    <property type="entry name" value="ChsH2_C"/>
</dbReference>
<sequence length="407" mass="43729">METGARDMQDMFFGPFGKLYSFSTIYVSASRPTPYTLGYVDFPNGVRVLAHVRCEDLSALYCDMPVSTATDGNDWFVTPMSAENYTGLALPAILNAMASAGVQAQDIDAVVCGHAFGGMLTGQRLVKEIGIGTVPVVNCDNACSGGATAIHLAWKDIQAGRHDVVLVIGVDKLTQFGGGTLPLVQEDPEVQQGLVMPAVYGMRARRYLHERNLGPEVLAQVSIKARTHSKHNPYAQYRDPLTVEQVLASRPICDPLTLLQCCPTGDGAAALVMVSERALKRLQKPAMRVAASVLHSGQATSGFRDMTRPEISAESARDAYKMAGITAQDLDAVELHDAFTIAELIYYEALVGASGVAQAVEMYWQLTHQAGERQVPDARYAMTHVTGGGIAGLDHGACAIHIFEAQI</sequence>
<dbReference type="AlphaFoldDB" id="A0A1I7YEU8"/>
<dbReference type="Proteomes" id="UP000095287">
    <property type="component" value="Unplaced"/>
</dbReference>
<accession>A0A1I7YEU8</accession>
<dbReference type="InterPro" id="IPR016039">
    <property type="entry name" value="Thiolase-like"/>
</dbReference>
<proteinExistence type="predicted"/>
<dbReference type="PANTHER" id="PTHR42870:SF1">
    <property type="entry name" value="NON-SPECIFIC LIPID-TRANSFER PROTEIN-LIKE 2"/>
    <property type="match status" value="1"/>
</dbReference>
<dbReference type="SUPFAM" id="SSF53901">
    <property type="entry name" value="Thiolase-like"/>
    <property type="match status" value="2"/>
</dbReference>
<name>A0A1I7YEU8_9BILA</name>
<dbReference type="PANTHER" id="PTHR42870">
    <property type="entry name" value="ACETYL-COA C-ACETYLTRANSFERASE"/>
    <property type="match status" value="1"/>
</dbReference>
<feature type="domain" description="Thiolase C-terminal" evidence="3">
    <location>
        <begin position="352"/>
        <end position="390"/>
    </location>
</feature>
<dbReference type="Pfam" id="PF22691">
    <property type="entry name" value="Thiolase_C_1"/>
    <property type="match status" value="2"/>
</dbReference>
<dbReference type="InterPro" id="IPR055140">
    <property type="entry name" value="Thiolase_C_2"/>
</dbReference>
<dbReference type="Gene3D" id="3.40.47.10">
    <property type="match status" value="1"/>
</dbReference>
<evidence type="ECO:0000313" key="5">
    <source>
        <dbReference type="WBParaSite" id="L893_g15653.t1"/>
    </source>
</evidence>
<feature type="domain" description="Thiolase N-terminal" evidence="1">
    <location>
        <begin position="84"/>
        <end position="276"/>
    </location>
</feature>
<evidence type="ECO:0000313" key="4">
    <source>
        <dbReference type="Proteomes" id="UP000095287"/>
    </source>
</evidence>
<dbReference type="GO" id="GO:0016747">
    <property type="term" value="F:acyltransferase activity, transferring groups other than amino-acyl groups"/>
    <property type="evidence" value="ECO:0007669"/>
    <property type="project" value="InterPro"/>
</dbReference>
<dbReference type="InterPro" id="IPR020616">
    <property type="entry name" value="Thiolase_N"/>
</dbReference>
<reference evidence="5" key="1">
    <citation type="submission" date="2016-11" db="UniProtKB">
        <authorList>
            <consortium name="WormBaseParasite"/>
        </authorList>
    </citation>
    <scope>IDENTIFICATION</scope>
</reference>
<dbReference type="WBParaSite" id="L893_g15653.t1">
    <property type="protein sequence ID" value="L893_g15653.t1"/>
    <property type="gene ID" value="L893_g15653"/>
</dbReference>
<evidence type="ECO:0000259" key="2">
    <source>
        <dbReference type="Pfam" id="PF01796"/>
    </source>
</evidence>
<organism evidence="4 5">
    <name type="scientific">Steinernema glaseri</name>
    <dbReference type="NCBI Taxonomy" id="37863"/>
    <lineage>
        <taxon>Eukaryota</taxon>
        <taxon>Metazoa</taxon>
        <taxon>Ecdysozoa</taxon>
        <taxon>Nematoda</taxon>
        <taxon>Chromadorea</taxon>
        <taxon>Rhabditida</taxon>
        <taxon>Tylenchina</taxon>
        <taxon>Panagrolaimomorpha</taxon>
        <taxon>Strongyloidoidea</taxon>
        <taxon>Steinernematidae</taxon>
        <taxon>Steinernema</taxon>
    </lineage>
</organism>
<dbReference type="SUPFAM" id="SSF50249">
    <property type="entry name" value="Nucleic acid-binding proteins"/>
    <property type="match status" value="1"/>
</dbReference>
<dbReference type="InterPro" id="IPR012340">
    <property type="entry name" value="NA-bd_OB-fold"/>
</dbReference>
<evidence type="ECO:0000259" key="3">
    <source>
        <dbReference type="Pfam" id="PF22691"/>
    </source>
</evidence>
<feature type="domain" description="Thiolase C-terminal" evidence="3">
    <location>
        <begin position="295"/>
        <end position="350"/>
    </location>
</feature>
<dbReference type="CDD" id="cd00829">
    <property type="entry name" value="SCP-x_thiolase"/>
    <property type="match status" value="1"/>
</dbReference>
<dbReference type="Pfam" id="PF00108">
    <property type="entry name" value="Thiolase_N"/>
    <property type="match status" value="1"/>
</dbReference>
<evidence type="ECO:0000259" key="1">
    <source>
        <dbReference type="Pfam" id="PF00108"/>
    </source>
</evidence>
<keyword evidence="4" id="KW-1185">Reference proteome</keyword>
<protein>
    <submittedName>
        <fullName evidence="5">Thiolase family protein</fullName>
    </submittedName>
</protein>
<feature type="domain" description="ChsH2 C-terminal OB-fold" evidence="2">
    <location>
        <begin position="16"/>
        <end position="67"/>
    </location>
</feature>